<organism evidence="3 4">
    <name type="scientific">Mycolicibacterium septicum</name>
    <dbReference type="NCBI Taxonomy" id="98668"/>
    <lineage>
        <taxon>Bacteria</taxon>
        <taxon>Bacillati</taxon>
        <taxon>Actinomycetota</taxon>
        <taxon>Actinomycetes</taxon>
        <taxon>Mycobacteriales</taxon>
        <taxon>Mycobacteriaceae</taxon>
        <taxon>Mycolicibacterium</taxon>
    </lineage>
</organism>
<dbReference type="InterPro" id="IPR008258">
    <property type="entry name" value="Transglycosylase_SLT_dom_1"/>
</dbReference>
<feature type="compositionally biased region" description="Polar residues" evidence="1">
    <location>
        <begin position="230"/>
        <end position="239"/>
    </location>
</feature>
<feature type="domain" description="Transglycosylase SLT" evidence="2">
    <location>
        <begin position="201"/>
        <end position="278"/>
    </location>
</feature>
<dbReference type="InterPro" id="IPR023346">
    <property type="entry name" value="Lysozyme-like_dom_sf"/>
</dbReference>
<protein>
    <submittedName>
        <fullName evidence="3">Transglycosylase SLT domain-containing protein</fullName>
    </submittedName>
</protein>
<name>A0ABW9M7R3_9MYCO</name>
<evidence type="ECO:0000256" key="1">
    <source>
        <dbReference type="SAM" id="MobiDB-lite"/>
    </source>
</evidence>
<accession>A0ABW9M7R3</accession>
<feature type="region of interest" description="Disordered" evidence="1">
    <location>
        <begin position="216"/>
        <end position="239"/>
    </location>
</feature>
<dbReference type="RefSeq" id="WP_409552836.1">
    <property type="nucleotide sequence ID" value="NZ_JBKBDE010000014.1"/>
</dbReference>
<dbReference type="Pfam" id="PF01464">
    <property type="entry name" value="SLT"/>
    <property type="match status" value="1"/>
</dbReference>
<dbReference type="Proteomes" id="UP001635817">
    <property type="component" value="Unassembled WGS sequence"/>
</dbReference>
<keyword evidence="4" id="KW-1185">Reference proteome</keyword>
<dbReference type="SUPFAM" id="SSF53955">
    <property type="entry name" value="Lysozyme-like"/>
    <property type="match status" value="1"/>
</dbReference>
<dbReference type="Gene3D" id="1.10.530.10">
    <property type="match status" value="1"/>
</dbReference>
<evidence type="ECO:0000313" key="3">
    <source>
        <dbReference type="EMBL" id="MFN6554786.1"/>
    </source>
</evidence>
<evidence type="ECO:0000259" key="2">
    <source>
        <dbReference type="Pfam" id="PF01464"/>
    </source>
</evidence>
<dbReference type="EMBL" id="JBKBDE010000014">
    <property type="protein sequence ID" value="MFN6554786.1"/>
    <property type="molecule type" value="Genomic_DNA"/>
</dbReference>
<gene>
    <name evidence="3" type="ORF">ACK4CP_30650</name>
</gene>
<comment type="caution">
    <text evidence="3">The sequence shown here is derived from an EMBL/GenBank/DDBJ whole genome shotgun (WGS) entry which is preliminary data.</text>
</comment>
<reference evidence="3 4" key="1">
    <citation type="submission" date="2024-12" db="EMBL/GenBank/DDBJ databases">
        <title>The coexistence of Mycolicibacterium septicum and Mycolicibacterium nivoides in clinical samples.</title>
        <authorList>
            <person name="Wang C."/>
            <person name="Feng Y."/>
            <person name="Zong Z."/>
        </authorList>
    </citation>
    <scope>NUCLEOTIDE SEQUENCE [LARGE SCALE GENOMIC DNA]</scope>
    <source>
        <strain evidence="3 4">120310</strain>
    </source>
</reference>
<evidence type="ECO:0000313" key="4">
    <source>
        <dbReference type="Proteomes" id="UP001635817"/>
    </source>
</evidence>
<proteinExistence type="predicted"/>
<sequence>MDSVIAAAVGDVERLGMSTNTYAGQRALVDAITRRLEESKSTLQQSHSDATTRAASADTTAAGYNGIGTQTMPASMLGAGGMPAGAPSMPMLPSMPMPSGMGMPMMGGGLPLAPLTNLASMMRGGAPASGAFADPEGTVRGVLPGATSAAAIPVGDVRYDRLAVPAGREAYRGYFAKALDIMGITDPQARANWIRGLEVGAERESGFRPDAVNRWDSNAHGARMPDGAPANSSRGGLQTIPSTFAANHQPGTSTNIYDPVANAAAAMNYLMRRYHVTRDGSNLSSVGQFNPAHAPGGY</sequence>